<organism evidence="2 3">
    <name type="scientific">Acrocarpospora corrugata</name>
    <dbReference type="NCBI Taxonomy" id="35763"/>
    <lineage>
        <taxon>Bacteria</taxon>
        <taxon>Bacillati</taxon>
        <taxon>Actinomycetota</taxon>
        <taxon>Actinomycetes</taxon>
        <taxon>Streptosporangiales</taxon>
        <taxon>Streptosporangiaceae</taxon>
        <taxon>Acrocarpospora</taxon>
    </lineage>
</organism>
<evidence type="ECO:0000256" key="1">
    <source>
        <dbReference type="SAM" id="MobiDB-lite"/>
    </source>
</evidence>
<evidence type="ECO:0000313" key="2">
    <source>
        <dbReference type="EMBL" id="GER99464.1"/>
    </source>
</evidence>
<dbReference type="RefSeq" id="WP_218034192.1">
    <property type="nucleotide sequence ID" value="NZ_BAAABN010000042.1"/>
</dbReference>
<feature type="region of interest" description="Disordered" evidence="1">
    <location>
        <begin position="50"/>
        <end position="77"/>
    </location>
</feature>
<dbReference type="EMBL" id="BLAD01000040">
    <property type="protein sequence ID" value="GER99464.1"/>
    <property type="molecule type" value="Genomic_DNA"/>
</dbReference>
<sequence>MLSTLDAATITVTRAQRVAAGVDEVVVTGVRWIELADYETARVRTGHVAGTAAGAGRAARSWRQARSPATHNARKST</sequence>
<comment type="caution">
    <text evidence="2">The sequence shown here is derived from an EMBL/GenBank/DDBJ whole genome shotgun (WGS) entry which is preliminary data.</text>
</comment>
<name>A0A5M3VRR5_9ACTN</name>
<gene>
    <name evidence="2" type="ORF">Acor_15280</name>
</gene>
<evidence type="ECO:0000313" key="3">
    <source>
        <dbReference type="Proteomes" id="UP000334990"/>
    </source>
</evidence>
<feature type="compositionally biased region" description="Low complexity" evidence="1">
    <location>
        <begin position="50"/>
        <end position="66"/>
    </location>
</feature>
<proteinExistence type="predicted"/>
<dbReference type="AlphaFoldDB" id="A0A5M3VRR5"/>
<accession>A0A5M3VRR5</accession>
<dbReference type="Proteomes" id="UP000334990">
    <property type="component" value="Unassembled WGS sequence"/>
</dbReference>
<keyword evidence="3" id="KW-1185">Reference proteome</keyword>
<protein>
    <submittedName>
        <fullName evidence="2">Uncharacterized protein</fullName>
    </submittedName>
</protein>
<reference evidence="2 3" key="1">
    <citation type="submission" date="2019-10" db="EMBL/GenBank/DDBJ databases">
        <title>Whole genome shotgun sequence of Acrocarpospora corrugata NBRC 13972.</title>
        <authorList>
            <person name="Ichikawa N."/>
            <person name="Kimura A."/>
            <person name="Kitahashi Y."/>
            <person name="Komaki H."/>
            <person name="Oguchi A."/>
        </authorList>
    </citation>
    <scope>NUCLEOTIDE SEQUENCE [LARGE SCALE GENOMIC DNA]</scope>
    <source>
        <strain evidence="2 3">NBRC 13972</strain>
    </source>
</reference>